<dbReference type="InterPro" id="IPR029044">
    <property type="entry name" value="Nucleotide-diphossugar_trans"/>
</dbReference>
<evidence type="ECO:0000259" key="4">
    <source>
        <dbReference type="Pfam" id="PF00535"/>
    </source>
</evidence>
<keyword evidence="3" id="KW-0808">Transferase</keyword>
<dbReference type="Gene3D" id="3.90.550.10">
    <property type="entry name" value="Spore Coat Polysaccharide Biosynthesis Protein SpsA, Chain A"/>
    <property type="match status" value="1"/>
</dbReference>
<keyword evidence="2" id="KW-0328">Glycosyltransferase</keyword>
<evidence type="ECO:0000256" key="3">
    <source>
        <dbReference type="ARBA" id="ARBA00022679"/>
    </source>
</evidence>
<protein>
    <submittedName>
        <fullName evidence="5">Rhamnosyltransferase WbbL</fullName>
    </submittedName>
</protein>
<dbReference type="Pfam" id="PF00535">
    <property type="entry name" value="Glycos_transf_2"/>
    <property type="match status" value="1"/>
</dbReference>
<proteinExistence type="inferred from homology"/>
<evidence type="ECO:0000256" key="2">
    <source>
        <dbReference type="ARBA" id="ARBA00022676"/>
    </source>
</evidence>
<feature type="domain" description="Glycosyltransferase 2-like" evidence="4">
    <location>
        <begin position="47"/>
        <end position="136"/>
    </location>
</feature>
<dbReference type="InterPro" id="IPR001173">
    <property type="entry name" value="Glyco_trans_2-like"/>
</dbReference>
<reference evidence="5 6" key="1">
    <citation type="submission" date="2022-11" db="EMBL/GenBank/DDBJ databases">
        <title>Complete Genome Sequences of three Polynucleobacter sp. Subcluster PnecC Strains KF022, KF023, and KF032 Isolated from a Shallow Eutrophic Lake in Japan.</title>
        <authorList>
            <person name="Ogata Y."/>
            <person name="Watanabe K."/>
            <person name="Takemine S."/>
            <person name="Shindo C."/>
            <person name="Kurokawa R."/>
            <person name="Suda W."/>
        </authorList>
    </citation>
    <scope>NUCLEOTIDE SEQUENCE [LARGE SCALE GENOMIC DNA]</scope>
    <source>
        <strain evidence="5 6">KF032</strain>
    </source>
</reference>
<dbReference type="PANTHER" id="PTHR43179">
    <property type="entry name" value="RHAMNOSYLTRANSFERASE WBBL"/>
    <property type="match status" value="1"/>
</dbReference>
<name>A0ABM8CKV4_9BURK</name>
<gene>
    <name evidence="5" type="primary">wbbL</name>
    <name evidence="5" type="ORF">PKF032_03330</name>
</gene>
<evidence type="ECO:0000313" key="5">
    <source>
        <dbReference type="EMBL" id="BDT78445.1"/>
    </source>
</evidence>
<dbReference type="PANTHER" id="PTHR43179:SF12">
    <property type="entry name" value="GALACTOFURANOSYLTRANSFERASE GLFT2"/>
    <property type="match status" value="1"/>
</dbReference>
<dbReference type="EMBL" id="AP026974">
    <property type="protein sequence ID" value="BDT78445.1"/>
    <property type="molecule type" value="Genomic_DNA"/>
</dbReference>
<dbReference type="RefSeq" id="WP_281745641.1">
    <property type="nucleotide sequence ID" value="NZ_AP026974.1"/>
</dbReference>
<dbReference type="SUPFAM" id="SSF53448">
    <property type="entry name" value="Nucleotide-diphospho-sugar transferases"/>
    <property type="match status" value="1"/>
</dbReference>
<organism evidence="5 6">
    <name type="scientific">Polynucleobacter yangtzensis</name>
    <dbReference type="NCBI Taxonomy" id="1743159"/>
    <lineage>
        <taxon>Bacteria</taxon>
        <taxon>Pseudomonadati</taxon>
        <taxon>Pseudomonadota</taxon>
        <taxon>Betaproteobacteria</taxon>
        <taxon>Burkholderiales</taxon>
        <taxon>Burkholderiaceae</taxon>
        <taxon>Polynucleobacter</taxon>
    </lineage>
</organism>
<evidence type="ECO:0000256" key="1">
    <source>
        <dbReference type="ARBA" id="ARBA00006739"/>
    </source>
</evidence>
<keyword evidence="6" id="KW-1185">Reference proteome</keyword>
<evidence type="ECO:0000313" key="6">
    <source>
        <dbReference type="Proteomes" id="UP001211204"/>
    </source>
</evidence>
<comment type="similarity">
    <text evidence="1">Belongs to the glycosyltransferase 2 family.</text>
</comment>
<dbReference type="Proteomes" id="UP001211204">
    <property type="component" value="Chromosome"/>
</dbReference>
<accession>A0ABM8CKV4</accession>
<sequence length="249" mass="29223">MFTISVVSHGQLGLVTNLLEDLTPFFHKYSFEVILTLNIPEKINFNVSKYPFNINIIKNSKKMGFGANHNQAFKKATFDNFCVLNPDIRLPEDPFGVLLDYINSNQNSIFAPMVLSSNHQVEDSARTYPTIGILIKKLLSRKVRGSDYKMDSLEVSVDWLAGMFLMLSREAYTRLNGFDERYYMYYEDVDICFRNRLSNYRNYLITNSYVIHDAQRQSRKNLRHMNWHFKSCLLFISRHLIYKNKIGRP</sequence>